<evidence type="ECO:0000313" key="3">
    <source>
        <dbReference type="Proteomes" id="UP001500282"/>
    </source>
</evidence>
<reference evidence="2 3" key="1">
    <citation type="journal article" date="2019" name="Int. J. Syst. Evol. Microbiol.">
        <title>The Global Catalogue of Microorganisms (GCM) 10K type strain sequencing project: providing services to taxonomists for standard genome sequencing and annotation.</title>
        <authorList>
            <consortium name="The Broad Institute Genomics Platform"/>
            <consortium name="The Broad Institute Genome Sequencing Center for Infectious Disease"/>
            <person name="Wu L."/>
            <person name="Ma J."/>
        </authorList>
    </citation>
    <scope>NUCLEOTIDE SEQUENCE [LARGE SCALE GENOMIC DNA]</scope>
    <source>
        <strain evidence="2 3">JCM 11448</strain>
    </source>
</reference>
<protein>
    <submittedName>
        <fullName evidence="2">Uncharacterized protein</fullName>
    </submittedName>
</protein>
<dbReference type="EMBL" id="BAAAIH010000041">
    <property type="protein sequence ID" value="GAA1288870.1"/>
    <property type="molecule type" value="Genomic_DNA"/>
</dbReference>
<gene>
    <name evidence="2" type="ORF">GCM10009579_60820</name>
</gene>
<feature type="compositionally biased region" description="Low complexity" evidence="1">
    <location>
        <begin position="46"/>
        <end position="62"/>
    </location>
</feature>
<proteinExistence type="predicted"/>
<comment type="caution">
    <text evidence="2">The sequence shown here is derived from an EMBL/GenBank/DDBJ whole genome shotgun (WGS) entry which is preliminary data.</text>
</comment>
<dbReference type="Proteomes" id="UP001500282">
    <property type="component" value="Unassembled WGS sequence"/>
</dbReference>
<evidence type="ECO:0000313" key="2">
    <source>
        <dbReference type="EMBL" id="GAA1288870.1"/>
    </source>
</evidence>
<feature type="region of interest" description="Disordered" evidence="1">
    <location>
        <begin position="46"/>
        <end position="95"/>
    </location>
</feature>
<keyword evidence="3" id="KW-1185">Reference proteome</keyword>
<sequence length="95" mass="8908">MVSAGASVPGAAGPGPGASAAAARRRGLSPGLGIIRLGIIRLSLPAGSDVSATPPTSSAAASQRGPLMPSPSTSAAEDIPKTGTSSENGATAEAS</sequence>
<name>A0ABN1X935_9ACTN</name>
<organism evidence="2 3">
    <name type="scientific">Streptomyces javensis</name>
    <dbReference type="NCBI Taxonomy" id="114698"/>
    <lineage>
        <taxon>Bacteria</taxon>
        <taxon>Bacillati</taxon>
        <taxon>Actinomycetota</taxon>
        <taxon>Actinomycetes</taxon>
        <taxon>Kitasatosporales</taxon>
        <taxon>Streptomycetaceae</taxon>
        <taxon>Streptomyces</taxon>
        <taxon>Streptomyces violaceusniger group</taxon>
    </lineage>
</organism>
<accession>A0ABN1X935</accession>
<feature type="compositionally biased region" description="Polar residues" evidence="1">
    <location>
        <begin position="82"/>
        <end position="95"/>
    </location>
</feature>
<evidence type="ECO:0000256" key="1">
    <source>
        <dbReference type="SAM" id="MobiDB-lite"/>
    </source>
</evidence>
<feature type="region of interest" description="Disordered" evidence="1">
    <location>
        <begin position="1"/>
        <end position="24"/>
    </location>
</feature>